<comment type="subcellular location">
    <subcellularLocation>
        <location evidence="8">Cytoplasm</location>
    </subcellularLocation>
</comment>
<comment type="cofactor">
    <cofactor evidence="1 8">
        <name>Mg(2+)</name>
        <dbReference type="ChEBI" id="CHEBI:18420"/>
    </cofactor>
</comment>
<feature type="site" description="Important for catalytic activity and substrate specificity; stabilizes the transition state when the phosphoryl donor is PPi; prevents ATP from binding by mimicking the alpha-phosphate group of ATP" evidence="8">
    <location>
        <position position="116"/>
    </location>
</feature>
<keyword evidence="8" id="KW-0963">Cytoplasm</keyword>
<evidence type="ECO:0000256" key="8">
    <source>
        <dbReference type="HAMAP-Rule" id="MF_01978"/>
    </source>
</evidence>
<dbReference type="EMBL" id="SMLK01000007">
    <property type="protein sequence ID" value="TFY97653.1"/>
    <property type="molecule type" value="Genomic_DNA"/>
</dbReference>
<dbReference type="InterPro" id="IPR022953">
    <property type="entry name" value="ATP_PFK"/>
</dbReference>
<comment type="similarity">
    <text evidence="8">Belongs to the phosphofructokinase type A (PFKA) family. PPi-dependent PFK group II subfamily. Clade 'B2' sub-subfamily.</text>
</comment>
<evidence type="ECO:0000256" key="4">
    <source>
        <dbReference type="ARBA" id="ARBA00022723"/>
    </source>
</evidence>
<evidence type="ECO:0000256" key="3">
    <source>
        <dbReference type="ARBA" id="ARBA00022679"/>
    </source>
</evidence>
<feature type="domain" description="Phosphofructokinase" evidence="9">
    <location>
        <begin position="10"/>
        <end position="323"/>
    </location>
</feature>
<evidence type="ECO:0000256" key="6">
    <source>
        <dbReference type="ARBA" id="ARBA00022842"/>
    </source>
</evidence>
<comment type="caution">
    <text evidence="8">Lacks conserved residue(s) required for the propagation of feature annotation.</text>
</comment>
<feature type="binding site" evidence="8">
    <location>
        <begin position="296"/>
        <end position="299"/>
    </location>
    <ligand>
        <name>substrate</name>
    </ligand>
</feature>
<dbReference type="NCBIfam" id="NF010675">
    <property type="entry name" value="PRK14072.1"/>
    <property type="match status" value="1"/>
</dbReference>
<accession>A0A4Z0BGR1</accession>
<dbReference type="InterPro" id="IPR000023">
    <property type="entry name" value="Phosphofructokinase_dom"/>
</dbReference>
<dbReference type="RefSeq" id="WP_135251205.1">
    <property type="nucleotide sequence ID" value="NZ_SMLK01000007.1"/>
</dbReference>
<sequence length="419" mass="45163">MPLKKNAFYAQSGGVTAVINASACGVIETARAHRDRIGKVYAGRDGIIGALTEDLIDTGKESAAAIALLRSTPSGAFGSCRYKLKSLDTHRREYERLIEVFRAHDIGYFFYNGGGDSADTCYKVSQLSEAMGYPIQAIHVPKTVDNDLPITDCCPGFGSVAKYVAVSALEASFDVCSMARTSTKVFVMEVMGRHAGWIAAAGGLVEDHGIPVVILFPEVEFDEKKFTARVDTLVKKHGFCTVIVSEGCKGADGKFLADQGSQDAFGHQQLGGAAPVVANMVKQALGYKFHWAVADYLQRAARHIASATDVKQAYDVGAAAVKLALKGHNAVMPTIERTSDSPYRWRIGVAPLAKVANVEKPMPRHLITADGFGITPACRRYLSPLIKGEDAPAFRNGLPVYATLKNVPVPRKLPPFELR</sequence>
<keyword evidence="6 8" id="KW-0460">Magnesium</keyword>
<comment type="function">
    <text evidence="2 8">Catalyzes the phosphorylation of D-fructose 6-phosphate, the first committing step of glycolysis. Uses inorganic phosphate (PPi) as phosphoryl donor instead of ATP like common ATP-dependent phosphofructokinases (ATP-PFKs), which renders the reaction reversible, and can thus function both in glycolysis and gluconeogenesis. Consistently, PPi-PFK can replace the enzymes of both the forward (ATP-PFK) and reverse (fructose-bisphosphatase (FBPase)) reactions.</text>
</comment>
<keyword evidence="11" id="KW-1185">Reference proteome</keyword>
<dbReference type="PIRSF" id="PIRSF036483">
    <property type="entry name" value="PFK_XF0274"/>
    <property type="match status" value="1"/>
</dbReference>
<dbReference type="EC" id="2.7.1.90" evidence="8"/>
<feature type="binding site" evidence="8">
    <location>
        <position position="246"/>
    </location>
    <ligand>
        <name>substrate</name>
    </ligand>
</feature>
<gene>
    <name evidence="8" type="primary">pfp</name>
    <name evidence="10" type="ORF">EZ216_18170</name>
</gene>
<dbReference type="Gene3D" id="3.40.50.450">
    <property type="match status" value="1"/>
</dbReference>
<evidence type="ECO:0000313" key="10">
    <source>
        <dbReference type="EMBL" id="TFY97653.1"/>
    </source>
</evidence>
<keyword evidence="3 8" id="KW-0808">Transferase</keyword>
<dbReference type="UniPathway" id="UPA00109">
    <property type="reaction ID" value="UER00182"/>
</dbReference>
<evidence type="ECO:0000259" key="9">
    <source>
        <dbReference type="Pfam" id="PF00365"/>
    </source>
</evidence>
<evidence type="ECO:0000256" key="1">
    <source>
        <dbReference type="ARBA" id="ARBA00001946"/>
    </source>
</evidence>
<comment type="subunit">
    <text evidence="8">Homodimer.</text>
</comment>
<dbReference type="Gene3D" id="3.40.50.460">
    <property type="entry name" value="Phosphofructokinase domain"/>
    <property type="match status" value="1"/>
</dbReference>
<dbReference type="PANTHER" id="PTHR45770">
    <property type="entry name" value="ATP-DEPENDENT 6-PHOSPHOFRUCTOKINASE 1"/>
    <property type="match status" value="1"/>
</dbReference>
<evidence type="ECO:0000256" key="5">
    <source>
        <dbReference type="ARBA" id="ARBA00022777"/>
    </source>
</evidence>
<dbReference type="SUPFAM" id="SSF53784">
    <property type="entry name" value="Phosphofructokinase"/>
    <property type="match status" value="1"/>
</dbReference>
<evidence type="ECO:0000256" key="2">
    <source>
        <dbReference type="ARBA" id="ARBA00003138"/>
    </source>
</evidence>
<dbReference type="GO" id="GO:0003872">
    <property type="term" value="F:6-phosphofructokinase activity"/>
    <property type="evidence" value="ECO:0007669"/>
    <property type="project" value="UniProtKB-UniRule"/>
</dbReference>
<dbReference type="InterPro" id="IPR050929">
    <property type="entry name" value="PFKA"/>
</dbReference>
<dbReference type="InterPro" id="IPR011404">
    <property type="entry name" value="PPi-PFK"/>
</dbReference>
<name>A0A4Z0BGR1_9BURK</name>
<feature type="site" description="Important for catalytic activity; stabilizes the transition state when the phosphoryl donor is PPi" evidence="8">
    <location>
        <position position="142"/>
    </location>
</feature>
<dbReference type="AlphaFoldDB" id="A0A4Z0BGR1"/>
<organism evidence="10 11">
    <name type="scientific">Ramlibacter humi</name>
    <dbReference type="NCBI Taxonomy" id="2530451"/>
    <lineage>
        <taxon>Bacteria</taxon>
        <taxon>Pseudomonadati</taxon>
        <taxon>Pseudomonadota</taxon>
        <taxon>Betaproteobacteria</taxon>
        <taxon>Burkholderiales</taxon>
        <taxon>Comamonadaceae</taxon>
        <taxon>Ramlibacter</taxon>
    </lineage>
</organism>
<comment type="pathway">
    <text evidence="8">Carbohydrate degradation; glycolysis; D-glyceraldehyde 3-phosphate and glycerone phosphate from D-glucose: step 3/4.</text>
</comment>
<comment type="caution">
    <text evidence="10">The sequence shown here is derived from an EMBL/GenBank/DDBJ whole genome shotgun (WGS) entry which is preliminary data.</text>
</comment>
<dbReference type="GO" id="GO:0006002">
    <property type="term" value="P:fructose 6-phosphate metabolic process"/>
    <property type="evidence" value="ECO:0007669"/>
    <property type="project" value="InterPro"/>
</dbReference>
<dbReference type="PRINTS" id="PR00476">
    <property type="entry name" value="PHFRCTKINASE"/>
</dbReference>
<proteinExistence type="inferred from homology"/>
<comment type="catalytic activity">
    <reaction evidence="7 8">
        <text>beta-D-fructose 6-phosphate + diphosphate = beta-D-fructose 1,6-bisphosphate + phosphate + H(+)</text>
        <dbReference type="Rhea" id="RHEA:13613"/>
        <dbReference type="ChEBI" id="CHEBI:15378"/>
        <dbReference type="ChEBI" id="CHEBI:32966"/>
        <dbReference type="ChEBI" id="CHEBI:33019"/>
        <dbReference type="ChEBI" id="CHEBI:43474"/>
        <dbReference type="ChEBI" id="CHEBI:57634"/>
        <dbReference type="EC" id="2.7.1.90"/>
    </reaction>
</comment>
<dbReference type="GO" id="GO:0005737">
    <property type="term" value="C:cytoplasm"/>
    <property type="evidence" value="ECO:0007669"/>
    <property type="project" value="UniProtKB-SubCell"/>
</dbReference>
<dbReference type="OrthoDB" id="9802503at2"/>
<keyword evidence="4 8" id="KW-0479">Metal-binding</keyword>
<feature type="binding site" evidence="8">
    <location>
        <begin position="191"/>
        <end position="193"/>
    </location>
    <ligand>
        <name>substrate</name>
    </ligand>
</feature>
<protein>
    <recommendedName>
        <fullName evidence="8">Pyrophosphate--fructose 6-phosphate 1-phosphotransferase</fullName>
        <ecNumber evidence="8">2.7.1.90</ecNumber>
    </recommendedName>
    <alternativeName>
        <fullName evidence="8">6-phosphofructokinase, pyrophosphate dependent</fullName>
    </alternativeName>
    <alternativeName>
        <fullName evidence="8">PPi-dependent phosphofructokinase</fullName>
        <shortName evidence="8">PPi-PFK</shortName>
    </alternativeName>
    <alternativeName>
        <fullName evidence="8">Pyrophosphate-dependent 6-phosphofructose-1-kinase</fullName>
    </alternativeName>
</protein>
<feature type="active site" description="Proton acceptor" evidence="8">
    <location>
        <position position="145"/>
    </location>
</feature>
<dbReference type="GO" id="GO:0046872">
    <property type="term" value="F:metal ion binding"/>
    <property type="evidence" value="ECO:0007669"/>
    <property type="project" value="UniProtKB-KW"/>
</dbReference>
<dbReference type="HAMAP" id="MF_01978">
    <property type="entry name" value="Phosphofructokinase_II_B2"/>
    <property type="match status" value="1"/>
</dbReference>
<keyword evidence="5 8" id="KW-0418">Kinase</keyword>
<evidence type="ECO:0000313" key="11">
    <source>
        <dbReference type="Proteomes" id="UP000297839"/>
    </source>
</evidence>
<keyword evidence="8" id="KW-0324">Glycolysis</keyword>
<feature type="binding site" evidence="8">
    <location>
        <position position="14"/>
    </location>
    <ligand>
        <name>diphosphate</name>
        <dbReference type="ChEBI" id="CHEBI:33019"/>
    </ligand>
</feature>
<dbReference type="InterPro" id="IPR035966">
    <property type="entry name" value="PKF_sf"/>
</dbReference>
<dbReference type="Proteomes" id="UP000297839">
    <property type="component" value="Unassembled WGS sequence"/>
</dbReference>
<feature type="binding site" evidence="8">
    <location>
        <begin position="143"/>
        <end position="145"/>
    </location>
    <ligand>
        <name>substrate</name>
    </ligand>
</feature>
<dbReference type="GO" id="GO:0047334">
    <property type="term" value="F:diphosphate-fructose-6-phosphate 1-phosphotransferase activity"/>
    <property type="evidence" value="ECO:0007669"/>
    <property type="project" value="UniProtKB-EC"/>
</dbReference>
<reference evidence="10 11" key="1">
    <citation type="submission" date="2019-03" db="EMBL/GenBank/DDBJ databases">
        <title>Ramlibacter sp. 18x22-1, whole genome shotgun sequence.</title>
        <authorList>
            <person name="Zhang X."/>
            <person name="Feng G."/>
            <person name="Zhu H."/>
        </authorList>
    </citation>
    <scope>NUCLEOTIDE SEQUENCE [LARGE SCALE GENOMIC DNA]</scope>
    <source>
        <strain evidence="10 11">18x22-1</strain>
    </source>
</reference>
<evidence type="ECO:0000256" key="7">
    <source>
        <dbReference type="ARBA" id="ARBA00048072"/>
    </source>
</evidence>
<dbReference type="Pfam" id="PF00365">
    <property type="entry name" value="PFK"/>
    <property type="match status" value="1"/>
</dbReference>
<comment type="activity regulation">
    <text evidence="8">Non-allosteric.</text>
</comment>